<dbReference type="Gene3D" id="1.10.1040.10">
    <property type="entry name" value="N-(1-d-carboxylethyl)-l-norvaline Dehydrogenase, domain 2"/>
    <property type="match status" value="1"/>
</dbReference>
<dbReference type="RefSeq" id="WP_014027002.1">
    <property type="nucleotide sequence ID" value="NC_015931.1"/>
</dbReference>
<dbReference type="AlphaFoldDB" id="G0EHA1"/>
<dbReference type="InParanoid" id="G0EHA1"/>
<dbReference type="KEGG" id="pfm:Pyrfu_1467"/>
<dbReference type="Pfam" id="PF03446">
    <property type="entry name" value="NAD_binding_2"/>
    <property type="match status" value="1"/>
</dbReference>
<dbReference type="GO" id="GO:0050661">
    <property type="term" value="F:NADP binding"/>
    <property type="evidence" value="ECO:0007669"/>
    <property type="project" value="InterPro"/>
</dbReference>
<dbReference type="InterPro" id="IPR036291">
    <property type="entry name" value="NAD(P)-bd_dom_sf"/>
</dbReference>
<evidence type="ECO:0000313" key="4">
    <source>
        <dbReference type="Proteomes" id="UP000001037"/>
    </source>
</evidence>
<dbReference type="GeneID" id="11138654"/>
<sequence>MKVVVAGLGLMGQAYVDRLSSQGFNVLPYARRSGVAGEVAKRINSRPATLEDMKHRDTVLVVAGWDDDYLLWLAELVKDGESIVVNTSTVSPQASMKAGEIVGRERYVEAPVAAGPRVARDGKLPVIVAYWNSEAWNKARPVVEALAATIIEAGEPPSAMVVKLAFNNILFTLVAGIADSFKLLAAWKVDKELLKKLMESTWMRILIERYWDRAWGKAKTHFRLAGAVKDLALFIEAARRRGAPVPASAGALNEYLDALLECDENVDYTSVIRCTYERVARNAREIR</sequence>
<dbReference type="InterPro" id="IPR006115">
    <property type="entry name" value="6PGDH_NADP-bd"/>
</dbReference>
<reference evidence="3 4" key="1">
    <citation type="journal article" date="2011" name="Stand. Genomic Sci.">
        <title>Complete genome sequence of the hyperthermophilic chemolithoautotroph Pyrolobus fumarii type strain (1A).</title>
        <authorList>
            <person name="Anderson I."/>
            <person name="Goker M."/>
            <person name="Nolan M."/>
            <person name="Lucas S."/>
            <person name="Hammon N."/>
            <person name="Deshpande S."/>
            <person name="Cheng J.F."/>
            <person name="Tapia R."/>
            <person name="Han C."/>
            <person name="Goodwin L."/>
            <person name="Pitluck S."/>
            <person name="Huntemann M."/>
            <person name="Liolios K."/>
            <person name="Ivanova N."/>
            <person name="Pagani I."/>
            <person name="Mavromatis K."/>
            <person name="Ovchinikova G."/>
            <person name="Pati A."/>
            <person name="Chen A."/>
            <person name="Palaniappan K."/>
            <person name="Land M."/>
            <person name="Hauser L."/>
            <person name="Brambilla E.M."/>
            <person name="Huber H."/>
            <person name="Yasawong M."/>
            <person name="Rohde M."/>
            <person name="Spring S."/>
            <person name="Abt B."/>
            <person name="Sikorski J."/>
            <person name="Wirth R."/>
            <person name="Detter J.C."/>
            <person name="Woyke T."/>
            <person name="Bristow J."/>
            <person name="Eisen J.A."/>
            <person name="Markowitz V."/>
            <person name="Hugenholtz P."/>
            <person name="Kyrpides N.C."/>
            <person name="Klenk H.P."/>
            <person name="Lapidus A."/>
        </authorList>
    </citation>
    <scope>NUCLEOTIDE SEQUENCE [LARGE SCALE GENOMIC DNA]</scope>
    <source>
        <strain evidence="4">DSM 11204 / 1A</strain>
    </source>
</reference>
<dbReference type="FunCoup" id="G0EHA1">
    <property type="interactions" value="113"/>
</dbReference>
<dbReference type="PIRSF" id="PIRSF000103">
    <property type="entry name" value="HIBADH"/>
    <property type="match status" value="1"/>
</dbReference>
<dbReference type="PANTHER" id="PTHR43580">
    <property type="entry name" value="OXIDOREDUCTASE GLYR1-RELATED"/>
    <property type="match status" value="1"/>
</dbReference>
<dbReference type="eggNOG" id="arCOG00247">
    <property type="taxonomic scope" value="Archaea"/>
</dbReference>
<dbReference type="OrthoDB" id="23890at2157"/>
<evidence type="ECO:0000313" key="3">
    <source>
        <dbReference type="EMBL" id="AEM39325.1"/>
    </source>
</evidence>
<dbReference type="PANTHER" id="PTHR43580:SF2">
    <property type="entry name" value="CYTOKINE-LIKE NUCLEAR FACTOR N-PAC"/>
    <property type="match status" value="1"/>
</dbReference>
<dbReference type="STRING" id="694429.Pyrfu_1467"/>
<protein>
    <submittedName>
        <fullName evidence="3">NAD-binding 6-phosphogluconate dehydrogenase</fullName>
    </submittedName>
</protein>
<dbReference type="InterPro" id="IPR015815">
    <property type="entry name" value="HIBADH-related"/>
</dbReference>
<feature type="domain" description="6-phosphogluconate dehydrogenase NADP-binding" evidence="2">
    <location>
        <begin position="3"/>
        <end position="151"/>
    </location>
</feature>
<keyword evidence="1" id="KW-0560">Oxidoreductase</keyword>
<keyword evidence="4" id="KW-1185">Reference proteome</keyword>
<organism evidence="3 4">
    <name type="scientific">Pyrolobus fumarii (strain DSM 11204 / 1A)</name>
    <dbReference type="NCBI Taxonomy" id="694429"/>
    <lineage>
        <taxon>Archaea</taxon>
        <taxon>Thermoproteota</taxon>
        <taxon>Thermoprotei</taxon>
        <taxon>Desulfurococcales</taxon>
        <taxon>Pyrodictiaceae</taxon>
        <taxon>Pyrolobus</taxon>
    </lineage>
</organism>
<gene>
    <name evidence="3" type="ordered locus">Pyrfu_1467</name>
</gene>
<proteinExistence type="predicted"/>
<dbReference type="EMBL" id="CP002838">
    <property type="protein sequence ID" value="AEM39325.1"/>
    <property type="molecule type" value="Genomic_DNA"/>
</dbReference>
<dbReference type="SUPFAM" id="SSF51735">
    <property type="entry name" value="NAD(P)-binding Rossmann-fold domains"/>
    <property type="match status" value="1"/>
</dbReference>
<dbReference type="InterPro" id="IPR051265">
    <property type="entry name" value="HIBADH-related_NP60_sf"/>
</dbReference>
<dbReference type="InterPro" id="IPR008927">
    <property type="entry name" value="6-PGluconate_DH-like_C_sf"/>
</dbReference>
<dbReference type="Gene3D" id="3.40.50.720">
    <property type="entry name" value="NAD(P)-binding Rossmann-like Domain"/>
    <property type="match status" value="1"/>
</dbReference>
<dbReference type="HOGENOM" id="CLU_035117_0_7_2"/>
<dbReference type="SUPFAM" id="SSF48179">
    <property type="entry name" value="6-phosphogluconate dehydrogenase C-terminal domain-like"/>
    <property type="match status" value="1"/>
</dbReference>
<accession>G0EHA1</accession>
<name>G0EHA1_PYRF1</name>
<dbReference type="Proteomes" id="UP000001037">
    <property type="component" value="Chromosome"/>
</dbReference>
<dbReference type="GO" id="GO:0016491">
    <property type="term" value="F:oxidoreductase activity"/>
    <property type="evidence" value="ECO:0007669"/>
    <property type="project" value="UniProtKB-KW"/>
</dbReference>
<dbReference type="InterPro" id="IPR013328">
    <property type="entry name" value="6PGD_dom2"/>
</dbReference>
<evidence type="ECO:0000256" key="1">
    <source>
        <dbReference type="ARBA" id="ARBA00023002"/>
    </source>
</evidence>
<evidence type="ECO:0000259" key="2">
    <source>
        <dbReference type="Pfam" id="PF03446"/>
    </source>
</evidence>